<evidence type="ECO:0000313" key="2">
    <source>
        <dbReference type="Proteomes" id="UP000822688"/>
    </source>
</evidence>
<protein>
    <submittedName>
        <fullName evidence="1">Uncharacterized protein</fullName>
    </submittedName>
</protein>
<proteinExistence type="predicted"/>
<gene>
    <name evidence="1" type="ORF">KC19_1G000900</name>
</gene>
<accession>A0A8T0J1S3</accession>
<dbReference type="Proteomes" id="UP000822688">
    <property type="component" value="Chromosome 1"/>
</dbReference>
<organism evidence="1 2">
    <name type="scientific">Ceratodon purpureus</name>
    <name type="common">Fire moss</name>
    <name type="synonym">Dicranum purpureum</name>
    <dbReference type="NCBI Taxonomy" id="3225"/>
    <lineage>
        <taxon>Eukaryota</taxon>
        <taxon>Viridiplantae</taxon>
        <taxon>Streptophyta</taxon>
        <taxon>Embryophyta</taxon>
        <taxon>Bryophyta</taxon>
        <taxon>Bryophytina</taxon>
        <taxon>Bryopsida</taxon>
        <taxon>Dicranidae</taxon>
        <taxon>Pseudoditrichales</taxon>
        <taxon>Ditrichaceae</taxon>
        <taxon>Ceratodon</taxon>
    </lineage>
</organism>
<name>A0A8T0J1S3_CERPU</name>
<evidence type="ECO:0000313" key="1">
    <source>
        <dbReference type="EMBL" id="KAG0589172.1"/>
    </source>
</evidence>
<comment type="caution">
    <text evidence="1">The sequence shown here is derived from an EMBL/GenBank/DDBJ whole genome shotgun (WGS) entry which is preliminary data.</text>
</comment>
<dbReference type="EMBL" id="CM026421">
    <property type="protein sequence ID" value="KAG0589172.1"/>
    <property type="molecule type" value="Genomic_DNA"/>
</dbReference>
<reference evidence="1" key="1">
    <citation type="submission" date="2020-06" db="EMBL/GenBank/DDBJ databases">
        <title>WGS assembly of Ceratodon purpureus strain R40.</title>
        <authorList>
            <person name="Carey S.B."/>
            <person name="Jenkins J."/>
            <person name="Shu S."/>
            <person name="Lovell J.T."/>
            <person name="Sreedasyam A."/>
            <person name="Maumus F."/>
            <person name="Tiley G.P."/>
            <person name="Fernandez-Pozo N."/>
            <person name="Barry K."/>
            <person name="Chen C."/>
            <person name="Wang M."/>
            <person name="Lipzen A."/>
            <person name="Daum C."/>
            <person name="Saski C.A."/>
            <person name="Payton A.C."/>
            <person name="Mcbreen J.C."/>
            <person name="Conrad R.E."/>
            <person name="Kollar L.M."/>
            <person name="Olsson S."/>
            <person name="Huttunen S."/>
            <person name="Landis J.B."/>
            <person name="Wickett N.J."/>
            <person name="Johnson M.G."/>
            <person name="Rensing S.A."/>
            <person name="Grimwood J."/>
            <person name="Schmutz J."/>
            <person name="Mcdaniel S.F."/>
        </authorList>
    </citation>
    <scope>NUCLEOTIDE SEQUENCE</scope>
    <source>
        <strain evidence="1">R40</strain>
    </source>
</reference>
<sequence length="68" mass="7533">MYDLGLLILNRLPASDEAQLGLSGVKMFVLTHWIAPSTHYRLLLRLRLVIIQLCFSCSVIRTGSFGGG</sequence>
<keyword evidence="2" id="KW-1185">Reference proteome</keyword>
<dbReference type="AlphaFoldDB" id="A0A8T0J1S3"/>